<organism evidence="1 2">
    <name type="scientific">Aphanothece hegewaldii CCALA 016</name>
    <dbReference type="NCBI Taxonomy" id="2107694"/>
    <lineage>
        <taxon>Bacteria</taxon>
        <taxon>Bacillati</taxon>
        <taxon>Cyanobacteriota</taxon>
        <taxon>Cyanophyceae</taxon>
        <taxon>Oscillatoriophycideae</taxon>
        <taxon>Chroococcales</taxon>
        <taxon>Aphanothecaceae</taxon>
        <taxon>Aphanothece</taxon>
    </lineage>
</organism>
<feature type="non-terminal residue" evidence="1">
    <location>
        <position position="1"/>
    </location>
</feature>
<sequence>YSVNYEGTLDKFINQYSSNHQSLPVAGTQTKITLSRQYHNCLDEIRRSLNLGMYGNAFYGVVELRRIVQMLKLDNRLGDALNDLQRAINSKRTISNEEVKVLKEAVATPSTT</sequence>
<dbReference type="Proteomes" id="UP000239001">
    <property type="component" value="Unassembled WGS sequence"/>
</dbReference>
<reference evidence="1 2" key="2">
    <citation type="submission" date="2018-03" db="EMBL/GenBank/DDBJ databases">
        <authorList>
            <person name="Keele B.F."/>
        </authorList>
    </citation>
    <scope>NUCLEOTIDE SEQUENCE [LARGE SCALE GENOMIC DNA]</scope>
    <source>
        <strain evidence="1 2">CCALA 016</strain>
    </source>
</reference>
<accession>A0A2T1LQX6</accession>
<dbReference type="RefSeq" id="WP_181280733.1">
    <property type="nucleotide sequence ID" value="NZ_PXOH01000060.1"/>
</dbReference>
<keyword evidence="2" id="KW-1185">Reference proteome</keyword>
<gene>
    <name evidence="1" type="ORF">C7H19_24170</name>
</gene>
<proteinExistence type="predicted"/>
<reference evidence="1 2" key="1">
    <citation type="submission" date="2018-03" db="EMBL/GenBank/DDBJ databases">
        <title>The ancient ancestry and fast evolution of plastids.</title>
        <authorList>
            <person name="Moore K.R."/>
            <person name="Magnabosco C."/>
            <person name="Momper L."/>
            <person name="Gold D.A."/>
            <person name="Bosak T."/>
            <person name="Fournier G.P."/>
        </authorList>
    </citation>
    <scope>NUCLEOTIDE SEQUENCE [LARGE SCALE GENOMIC DNA]</scope>
    <source>
        <strain evidence="1 2">CCALA 016</strain>
    </source>
</reference>
<protein>
    <submittedName>
        <fullName evidence="1">Uncharacterized protein</fullName>
    </submittedName>
</protein>
<dbReference type="EMBL" id="PXOH01000060">
    <property type="protein sequence ID" value="PSF30026.1"/>
    <property type="molecule type" value="Genomic_DNA"/>
</dbReference>
<comment type="caution">
    <text evidence="1">The sequence shown here is derived from an EMBL/GenBank/DDBJ whole genome shotgun (WGS) entry which is preliminary data.</text>
</comment>
<name>A0A2T1LQX6_9CHRO</name>
<dbReference type="AlphaFoldDB" id="A0A2T1LQX6"/>
<evidence type="ECO:0000313" key="1">
    <source>
        <dbReference type="EMBL" id="PSF30026.1"/>
    </source>
</evidence>
<evidence type="ECO:0000313" key="2">
    <source>
        <dbReference type="Proteomes" id="UP000239001"/>
    </source>
</evidence>